<dbReference type="Pfam" id="PF13412">
    <property type="entry name" value="HTH_24"/>
    <property type="match status" value="1"/>
</dbReference>
<comment type="caution">
    <text evidence="5">The sequence shown here is derived from an EMBL/GenBank/DDBJ whole genome shotgun (WGS) entry which is preliminary data.</text>
</comment>
<dbReference type="EMBL" id="JAEDXU010000002">
    <property type="protein sequence ID" value="MBP1045710.1"/>
    <property type="molecule type" value="Genomic_DNA"/>
</dbReference>
<gene>
    <name evidence="5" type="ORF">I6N96_05420</name>
</gene>
<dbReference type="PANTHER" id="PTHR18964">
    <property type="entry name" value="ROK (REPRESSOR, ORF, KINASE) FAMILY"/>
    <property type="match status" value="1"/>
</dbReference>
<dbReference type="Pfam" id="PF00480">
    <property type="entry name" value="ROK"/>
    <property type="match status" value="1"/>
</dbReference>
<evidence type="ECO:0000256" key="3">
    <source>
        <dbReference type="ARBA" id="ARBA00022629"/>
    </source>
</evidence>
<dbReference type="Gene3D" id="3.30.420.40">
    <property type="match status" value="2"/>
</dbReference>
<name>A0ABS4CH21_9ENTE</name>
<evidence type="ECO:0000313" key="6">
    <source>
        <dbReference type="Proteomes" id="UP000673375"/>
    </source>
</evidence>
<sequence>MKSVQPKNMKWHNERLIIEYLLKKSVAAKSEIAEATGMSVTTVRTQLKSLIERKAVCTFGDPESLGGRPAEKYTLTDSFAPILYVAFGFEKTELTILSMTGKLLLEKTIPTELLDEEVAALLSNKPQIDLVEISVPGIPIKKGFLYGENLEEGNSYSFGFLDDLPSNIFIEILNDLNLCAIGELKNYPEVNHLVYLSFSGCAGTGIIIDRKLYTGHQAFAGELGMLSYEGKLIDEWLNSPDEKERSKVIQFVLELISLTLSPEVLVFSESKLPQEKILQIVSNLQNKLWAEPKIVFKDSKKQNGLSGAHHQAIDLFLKKGWEEA</sequence>
<reference evidence="5 6" key="1">
    <citation type="submission" date="2020-12" db="EMBL/GenBank/DDBJ databases">
        <title>Vagococcus allomyrinae sp. nov. and Enterococcus lavae sp. nov., isolated from the larvae of Allomyrina dichotoma.</title>
        <authorList>
            <person name="Lee S.D."/>
        </authorList>
    </citation>
    <scope>NUCLEOTIDE SEQUENCE [LARGE SCALE GENOMIC DNA]</scope>
    <source>
        <strain evidence="5 6">BWM-S5</strain>
    </source>
</reference>
<evidence type="ECO:0000256" key="1">
    <source>
        <dbReference type="ARBA" id="ARBA00002486"/>
    </source>
</evidence>
<dbReference type="InterPro" id="IPR043129">
    <property type="entry name" value="ATPase_NBD"/>
</dbReference>
<dbReference type="CDD" id="cd00090">
    <property type="entry name" value="HTH_ARSR"/>
    <property type="match status" value="1"/>
</dbReference>
<keyword evidence="3" id="KW-0859">Xylose metabolism</keyword>
<comment type="similarity">
    <text evidence="2">Belongs to the ROK (NagC/XylR) family.</text>
</comment>
<dbReference type="Gene3D" id="1.10.10.10">
    <property type="entry name" value="Winged helix-like DNA-binding domain superfamily/Winged helix DNA-binding domain"/>
    <property type="match status" value="1"/>
</dbReference>
<dbReference type="PANTHER" id="PTHR18964:SF149">
    <property type="entry name" value="BIFUNCTIONAL UDP-N-ACETYLGLUCOSAMINE 2-EPIMERASE_N-ACETYLMANNOSAMINE KINASE"/>
    <property type="match status" value="1"/>
</dbReference>
<proteinExistence type="inferred from homology"/>
<accession>A0ABS4CH21</accession>
<evidence type="ECO:0000256" key="2">
    <source>
        <dbReference type="ARBA" id="ARBA00006479"/>
    </source>
</evidence>
<dbReference type="InterPro" id="IPR036390">
    <property type="entry name" value="WH_DNA-bd_sf"/>
</dbReference>
<dbReference type="InterPro" id="IPR011991">
    <property type="entry name" value="ArsR-like_HTH"/>
</dbReference>
<protein>
    <submittedName>
        <fullName evidence="5">ROK family protein</fullName>
    </submittedName>
</protein>
<dbReference type="SUPFAM" id="SSF53067">
    <property type="entry name" value="Actin-like ATPase domain"/>
    <property type="match status" value="2"/>
</dbReference>
<dbReference type="RefSeq" id="WP_209556497.1">
    <property type="nucleotide sequence ID" value="NZ_JAEDXU010000002.1"/>
</dbReference>
<keyword evidence="6" id="KW-1185">Reference proteome</keyword>
<evidence type="ECO:0000313" key="5">
    <source>
        <dbReference type="EMBL" id="MBP1045710.1"/>
    </source>
</evidence>
<dbReference type="SUPFAM" id="SSF46785">
    <property type="entry name" value="Winged helix' DNA-binding domain"/>
    <property type="match status" value="1"/>
</dbReference>
<keyword evidence="4" id="KW-0238">DNA-binding</keyword>
<evidence type="ECO:0000256" key="4">
    <source>
        <dbReference type="ARBA" id="ARBA00023125"/>
    </source>
</evidence>
<keyword evidence="3" id="KW-0119">Carbohydrate metabolism</keyword>
<organism evidence="5 6">
    <name type="scientific">Enterococcus larvae</name>
    <dbReference type="NCBI Taxonomy" id="2794352"/>
    <lineage>
        <taxon>Bacteria</taxon>
        <taxon>Bacillati</taxon>
        <taxon>Bacillota</taxon>
        <taxon>Bacilli</taxon>
        <taxon>Lactobacillales</taxon>
        <taxon>Enterococcaceae</taxon>
        <taxon>Enterococcus</taxon>
    </lineage>
</organism>
<comment type="function">
    <text evidence="1">Transcriptional repressor of xylose-utilizing enzymes.</text>
</comment>
<dbReference type="CDD" id="cd23763">
    <property type="entry name" value="ASKHA_ATPase_ROK"/>
    <property type="match status" value="1"/>
</dbReference>
<dbReference type="Proteomes" id="UP000673375">
    <property type="component" value="Unassembled WGS sequence"/>
</dbReference>
<dbReference type="InterPro" id="IPR000600">
    <property type="entry name" value="ROK"/>
</dbReference>
<dbReference type="InterPro" id="IPR036388">
    <property type="entry name" value="WH-like_DNA-bd_sf"/>
</dbReference>